<accession>A0A9N9YW92</accession>
<sequence>MDVYSSVGIGLTQTQLSESLGAECVYMAIDGRGRLDIGLAQFVSETTCSSEIQDQRVFNALLSYLSPRVPDPYAIGHSDPVLILKALQVLDHALHNGSSYFEALVRQQRDNVLSRLSMYEASGEDSLRDLRLEAGAVRRLISDDGQQLDFERKHSHTTRWSARINRRVPAVPRPSLISTSLGEGAPDAASGSDAFDLSGQETPQTPAGHVGTAQPNNPRPSTAPTWSPPLQSPFASRGYTGKSTDKASSDGGAREHARPPSYDPQVPPRTAGDPPKRRPLPRRTSSTEGLRDGRPIKTSYIDEISRAEENTEEDLTSGEWKNALSVLGDEVVEYIEFVQTSSWLIFQT</sequence>
<dbReference type="SUPFAM" id="SSF48464">
    <property type="entry name" value="ENTH/VHS domain"/>
    <property type="match status" value="1"/>
</dbReference>
<dbReference type="Proteomes" id="UP000775872">
    <property type="component" value="Unassembled WGS sequence"/>
</dbReference>
<feature type="compositionally biased region" description="Basic and acidic residues" evidence="1">
    <location>
        <begin position="243"/>
        <end position="258"/>
    </location>
</feature>
<evidence type="ECO:0000256" key="1">
    <source>
        <dbReference type="SAM" id="MobiDB-lite"/>
    </source>
</evidence>
<organism evidence="2 3">
    <name type="scientific">Clonostachys solani</name>
    <dbReference type="NCBI Taxonomy" id="160281"/>
    <lineage>
        <taxon>Eukaryota</taxon>
        <taxon>Fungi</taxon>
        <taxon>Dikarya</taxon>
        <taxon>Ascomycota</taxon>
        <taxon>Pezizomycotina</taxon>
        <taxon>Sordariomycetes</taxon>
        <taxon>Hypocreomycetidae</taxon>
        <taxon>Hypocreales</taxon>
        <taxon>Bionectriaceae</taxon>
        <taxon>Clonostachys</taxon>
    </lineage>
</organism>
<dbReference type="EMBL" id="CABFOC020000011">
    <property type="protein sequence ID" value="CAH0045073.1"/>
    <property type="molecule type" value="Genomic_DNA"/>
</dbReference>
<gene>
    <name evidence="2" type="ORF">CSOL1703_00010815</name>
</gene>
<feature type="region of interest" description="Disordered" evidence="1">
    <location>
        <begin position="174"/>
        <end position="316"/>
    </location>
</feature>
<dbReference type="AlphaFoldDB" id="A0A9N9YW92"/>
<evidence type="ECO:0000313" key="2">
    <source>
        <dbReference type="EMBL" id="CAH0045073.1"/>
    </source>
</evidence>
<name>A0A9N9YW92_9HYPO</name>
<reference evidence="2 3" key="2">
    <citation type="submission" date="2021-10" db="EMBL/GenBank/DDBJ databases">
        <authorList>
            <person name="Piombo E."/>
        </authorList>
    </citation>
    <scope>NUCLEOTIDE SEQUENCE [LARGE SCALE GENOMIC DNA]</scope>
</reference>
<keyword evidence="3" id="KW-1185">Reference proteome</keyword>
<protein>
    <submittedName>
        <fullName evidence="2">Uncharacterized protein</fullName>
    </submittedName>
</protein>
<evidence type="ECO:0000313" key="3">
    <source>
        <dbReference type="Proteomes" id="UP000775872"/>
    </source>
</evidence>
<reference evidence="3" key="1">
    <citation type="submission" date="2019-06" db="EMBL/GenBank/DDBJ databases">
        <authorList>
            <person name="Broberg M."/>
        </authorList>
    </citation>
    <scope>NUCLEOTIDE SEQUENCE [LARGE SCALE GENOMIC DNA]</scope>
</reference>
<dbReference type="Gene3D" id="1.25.40.90">
    <property type="match status" value="1"/>
</dbReference>
<comment type="caution">
    <text evidence="2">The sequence shown here is derived from an EMBL/GenBank/DDBJ whole genome shotgun (WGS) entry which is preliminary data.</text>
</comment>
<dbReference type="OrthoDB" id="5129586at2759"/>
<proteinExistence type="predicted"/>
<feature type="compositionally biased region" description="Polar residues" evidence="1">
    <location>
        <begin position="213"/>
        <end position="225"/>
    </location>
</feature>
<dbReference type="InterPro" id="IPR008942">
    <property type="entry name" value="ENTH_VHS"/>
</dbReference>